<dbReference type="EMBL" id="JADBEM010000001">
    <property type="protein sequence ID" value="MBE1606564.1"/>
    <property type="molecule type" value="Genomic_DNA"/>
</dbReference>
<dbReference type="PANTHER" id="PTHR34580:SF1">
    <property type="entry name" value="PROTEIN PAFC"/>
    <property type="match status" value="1"/>
</dbReference>
<evidence type="ECO:0000313" key="6">
    <source>
        <dbReference type="Proteomes" id="UP000638648"/>
    </source>
</evidence>
<protein>
    <submittedName>
        <fullName evidence="5">DNA-binding transcriptional regulator YafY</fullName>
    </submittedName>
</protein>
<feature type="domain" description="HTH deoR-type" evidence="4">
    <location>
        <begin position="2"/>
        <end position="57"/>
    </location>
</feature>
<name>A0A927MTW7_9ACTN</name>
<dbReference type="AlphaFoldDB" id="A0A927MTW7"/>
<dbReference type="PROSITE" id="PS51000">
    <property type="entry name" value="HTH_DEOR_2"/>
    <property type="match status" value="1"/>
</dbReference>
<dbReference type="InterPro" id="IPR057727">
    <property type="entry name" value="WCX_dom"/>
</dbReference>
<dbReference type="GO" id="GO:0003677">
    <property type="term" value="F:DNA binding"/>
    <property type="evidence" value="ECO:0007669"/>
    <property type="project" value="UniProtKB-KW"/>
</dbReference>
<feature type="chain" id="PRO_5037364878" evidence="3">
    <location>
        <begin position="22"/>
        <end position="318"/>
    </location>
</feature>
<dbReference type="Pfam" id="PF08279">
    <property type="entry name" value="HTH_11"/>
    <property type="match status" value="1"/>
</dbReference>
<dbReference type="InterPro" id="IPR051534">
    <property type="entry name" value="CBASS_pafABC_assoc_protein"/>
</dbReference>
<dbReference type="Pfam" id="PF25583">
    <property type="entry name" value="WCX"/>
    <property type="match status" value="1"/>
</dbReference>
<proteinExistence type="predicted"/>
<accession>A0A927MTW7</accession>
<dbReference type="InterPro" id="IPR013196">
    <property type="entry name" value="HTH_11"/>
</dbReference>
<reference evidence="5" key="1">
    <citation type="submission" date="2020-10" db="EMBL/GenBank/DDBJ databases">
        <title>Sequencing the genomes of 1000 actinobacteria strains.</title>
        <authorList>
            <person name="Klenk H.-P."/>
        </authorList>
    </citation>
    <scope>NUCLEOTIDE SEQUENCE</scope>
    <source>
        <strain evidence="5">DSM 45354</strain>
    </source>
</reference>
<dbReference type="InterPro" id="IPR036388">
    <property type="entry name" value="WH-like_DNA-bd_sf"/>
</dbReference>
<evidence type="ECO:0000259" key="4">
    <source>
        <dbReference type="PROSITE" id="PS51000"/>
    </source>
</evidence>
<keyword evidence="1" id="KW-0805">Transcription regulation</keyword>
<dbReference type="Pfam" id="PF13280">
    <property type="entry name" value="WYL"/>
    <property type="match status" value="1"/>
</dbReference>
<dbReference type="PROSITE" id="PS52050">
    <property type="entry name" value="WYL"/>
    <property type="match status" value="1"/>
</dbReference>
<dbReference type="GO" id="GO:0003700">
    <property type="term" value="F:DNA-binding transcription factor activity"/>
    <property type="evidence" value="ECO:0007669"/>
    <property type="project" value="InterPro"/>
</dbReference>
<evidence type="ECO:0000256" key="2">
    <source>
        <dbReference type="ARBA" id="ARBA00023163"/>
    </source>
</evidence>
<dbReference type="PIRSF" id="PIRSF016838">
    <property type="entry name" value="PafC"/>
    <property type="match status" value="1"/>
</dbReference>
<evidence type="ECO:0000313" key="5">
    <source>
        <dbReference type="EMBL" id="MBE1606564.1"/>
    </source>
</evidence>
<keyword evidence="6" id="KW-1185">Reference proteome</keyword>
<dbReference type="Proteomes" id="UP000638648">
    <property type="component" value="Unassembled WGS sequence"/>
</dbReference>
<dbReference type="InterPro" id="IPR001034">
    <property type="entry name" value="DeoR_HTH"/>
</dbReference>
<dbReference type="InterPro" id="IPR036390">
    <property type="entry name" value="WH_DNA-bd_sf"/>
</dbReference>
<evidence type="ECO:0000256" key="1">
    <source>
        <dbReference type="ARBA" id="ARBA00023015"/>
    </source>
</evidence>
<evidence type="ECO:0000256" key="3">
    <source>
        <dbReference type="SAM" id="SignalP"/>
    </source>
</evidence>
<dbReference type="InterPro" id="IPR026881">
    <property type="entry name" value="WYL_dom"/>
</dbReference>
<organism evidence="5 6">
    <name type="scientific">Actinopolymorpha pittospori</name>
    <dbReference type="NCBI Taxonomy" id="648752"/>
    <lineage>
        <taxon>Bacteria</taxon>
        <taxon>Bacillati</taxon>
        <taxon>Actinomycetota</taxon>
        <taxon>Actinomycetes</taxon>
        <taxon>Propionibacteriales</taxon>
        <taxon>Actinopolymorphaceae</taxon>
        <taxon>Actinopolymorpha</taxon>
    </lineage>
</organism>
<dbReference type="PANTHER" id="PTHR34580">
    <property type="match status" value="1"/>
</dbReference>
<gene>
    <name evidence="5" type="ORF">HEB94_003412</name>
</gene>
<dbReference type="RefSeq" id="WP_192750672.1">
    <property type="nucleotide sequence ID" value="NZ_BAABJL010000147.1"/>
</dbReference>
<keyword evidence="2" id="KW-0804">Transcription</keyword>
<dbReference type="InterPro" id="IPR028349">
    <property type="entry name" value="PafC-like"/>
</dbReference>
<sequence length="318" mass="34918">MKSSRLLSILLLLQTRGRMTAAQLAAELEVSVRTIYRDVDALHVAGVPLYGDAGHAGGYQLLAGYRTRLTGLSSGEAEALFLSGIPGPAAELGLGEALAAAQLKVRAALPPDLRTQADRMRSRFHLDAPGWYAPDDDIRQLPRVADAVWHSRVLDVRYRRWKEPTEVHRRLEPYGLVLKAGRWYVVAGPGPRTYRVDQILDLAVLPEEFEPPPDFDLADYWRRYQADFHARLHQGEALVRVAPRAAAGLSGAAGRALADNGTTEPDGWIRAKLPIESLDQAHGVFLALGADIEILEPAELRARLAETVRALAFRYAGA</sequence>
<feature type="signal peptide" evidence="3">
    <location>
        <begin position="1"/>
        <end position="21"/>
    </location>
</feature>
<keyword evidence="3" id="KW-0732">Signal</keyword>
<keyword evidence="5" id="KW-0238">DNA-binding</keyword>
<dbReference type="SUPFAM" id="SSF46785">
    <property type="entry name" value="Winged helix' DNA-binding domain"/>
    <property type="match status" value="1"/>
</dbReference>
<comment type="caution">
    <text evidence="5">The sequence shown here is derived from an EMBL/GenBank/DDBJ whole genome shotgun (WGS) entry which is preliminary data.</text>
</comment>
<dbReference type="Gene3D" id="1.10.10.10">
    <property type="entry name" value="Winged helix-like DNA-binding domain superfamily/Winged helix DNA-binding domain"/>
    <property type="match status" value="1"/>
</dbReference>